<evidence type="ECO:0000256" key="9">
    <source>
        <dbReference type="ARBA" id="ARBA00053871"/>
    </source>
</evidence>
<keyword evidence="3 13" id="KW-0812">Transmembrane</keyword>
<evidence type="ECO:0000256" key="7">
    <source>
        <dbReference type="ARBA" id="ARBA00022989"/>
    </source>
</evidence>
<comment type="cofactor">
    <cofactor evidence="10">
        <name>heme b</name>
        <dbReference type="ChEBI" id="CHEBI:60344"/>
    </cofactor>
    <text evidence="10">Binds 2 heme b groups non-covalently.</text>
</comment>
<evidence type="ECO:0000256" key="5">
    <source>
        <dbReference type="ARBA" id="ARBA00022729"/>
    </source>
</evidence>
<dbReference type="PROSITE" id="PS50836">
    <property type="entry name" value="DOMON"/>
    <property type="match status" value="1"/>
</dbReference>
<evidence type="ECO:0000256" key="2">
    <source>
        <dbReference type="ARBA" id="ARBA00022448"/>
    </source>
</evidence>
<dbReference type="PANTHER" id="PTHR23130:SF167">
    <property type="entry name" value="CYTOCHROME B561 AND DOMON DOMAIN-CONTAINING PROTEIN"/>
    <property type="match status" value="1"/>
</dbReference>
<keyword evidence="5 14" id="KW-0732">Signal</keyword>
<feature type="domain" description="Cytochrome b561" evidence="16">
    <location>
        <begin position="165"/>
        <end position="363"/>
    </location>
</feature>
<feature type="transmembrane region" description="Helical" evidence="13">
    <location>
        <begin position="339"/>
        <end position="362"/>
    </location>
</feature>
<evidence type="ECO:0000256" key="4">
    <source>
        <dbReference type="ARBA" id="ARBA00022723"/>
    </source>
</evidence>
<evidence type="ECO:0000256" key="11">
    <source>
        <dbReference type="PIRSR" id="PIRSR037471-1"/>
    </source>
</evidence>
<feature type="transmembrane region" description="Helical" evidence="13">
    <location>
        <begin position="304"/>
        <end position="327"/>
    </location>
</feature>
<feature type="binding site" description="axial binding residue" evidence="11">
    <location>
        <position position="308"/>
    </location>
    <ligand>
        <name>heme b</name>
        <dbReference type="ChEBI" id="CHEBI:60344"/>
        <label>1</label>
    </ligand>
    <ligandPart>
        <name>Fe</name>
        <dbReference type="ChEBI" id="CHEBI:18248"/>
    </ligandPart>
</feature>
<name>A0AAP0BSM5_9ASPA</name>
<dbReference type="CDD" id="cd09629">
    <property type="entry name" value="DOMON_CIL1_like"/>
    <property type="match status" value="1"/>
</dbReference>
<dbReference type="GO" id="GO:0016020">
    <property type="term" value="C:membrane"/>
    <property type="evidence" value="ECO:0007669"/>
    <property type="project" value="UniProtKB-SubCell"/>
</dbReference>
<dbReference type="EMBL" id="JBBWWQ010000004">
    <property type="protein sequence ID" value="KAK8948531.1"/>
    <property type="molecule type" value="Genomic_DNA"/>
</dbReference>
<comment type="caution">
    <text evidence="17">The sequence shown here is derived from an EMBL/GenBank/DDBJ whole genome shotgun (WGS) entry which is preliminary data.</text>
</comment>
<keyword evidence="4 11" id="KW-0479">Metal-binding</keyword>
<feature type="transmembrane region" description="Helical" evidence="13">
    <location>
        <begin position="204"/>
        <end position="222"/>
    </location>
</feature>
<feature type="binding site" description="axial binding residue" evidence="11">
    <location>
        <position position="239"/>
    </location>
    <ligand>
        <name>heme b</name>
        <dbReference type="ChEBI" id="CHEBI:60344"/>
        <label>1</label>
    </ligand>
    <ligandPart>
        <name>Fe</name>
        <dbReference type="ChEBI" id="CHEBI:18248"/>
    </ligandPart>
</feature>
<proteinExistence type="predicted"/>
<dbReference type="SMART" id="SM00665">
    <property type="entry name" value="B561"/>
    <property type="match status" value="1"/>
</dbReference>
<keyword evidence="18" id="KW-1185">Reference proteome</keyword>
<evidence type="ECO:0000256" key="13">
    <source>
        <dbReference type="SAM" id="Phobius"/>
    </source>
</evidence>
<dbReference type="InterPro" id="IPR017214">
    <property type="entry name" value="UCP037471"/>
</dbReference>
<dbReference type="InterPro" id="IPR045265">
    <property type="entry name" value="AIR12_DOMON"/>
</dbReference>
<evidence type="ECO:0000313" key="17">
    <source>
        <dbReference type="EMBL" id="KAK8948531.1"/>
    </source>
</evidence>
<evidence type="ECO:0000256" key="1">
    <source>
        <dbReference type="ARBA" id="ARBA00004141"/>
    </source>
</evidence>
<feature type="binding site" description="axial binding residue" evidence="11">
    <location>
        <position position="272"/>
    </location>
    <ligand>
        <name>heme b</name>
        <dbReference type="ChEBI" id="CHEBI:60344"/>
        <label>1</label>
    </ligand>
    <ligandPart>
        <name>Fe</name>
        <dbReference type="ChEBI" id="CHEBI:18248"/>
    </ligandPart>
</feature>
<evidence type="ECO:0000256" key="8">
    <source>
        <dbReference type="ARBA" id="ARBA00023136"/>
    </source>
</evidence>
<keyword evidence="6 10" id="KW-0249">Electron transport</keyword>
<feature type="chain" id="PRO_5042953833" description="Cytochrome b561 and DOMON domain-containing protein" evidence="14">
    <location>
        <begin position="22"/>
        <end position="393"/>
    </location>
</feature>
<evidence type="ECO:0000256" key="6">
    <source>
        <dbReference type="ARBA" id="ARBA00022982"/>
    </source>
</evidence>
<dbReference type="PIRSF" id="PIRSF037471">
    <property type="entry name" value="UCP037471"/>
    <property type="match status" value="1"/>
</dbReference>
<dbReference type="CDD" id="cd08760">
    <property type="entry name" value="Cyt_b561_FRRS1_like"/>
    <property type="match status" value="1"/>
</dbReference>
<evidence type="ECO:0000259" key="15">
    <source>
        <dbReference type="PROSITE" id="PS50836"/>
    </source>
</evidence>
<dbReference type="AlphaFoldDB" id="A0AAP0BSM5"/>
<evidence type="ECO:0000313" key="18">
    <source>
        <dbReference type="Proteomes" id="UP001418222"/>
    </source>
</evidence>
<dbReference type="Proteomes" id="UP001418222">
    <property type="component" value="Unassembled WGS sequence"/>
</dbReference>
<organism evidence="17 18">
    <name type="scientific">Platanthera zijinensis</name>
    <dbReference type="NCBI Taxonomy" id="2320716"/>
    <lineage>
        <taxon>Eukaryota</taxon>
        <taxon>Viridiplantae</taxon>
        <taxon>Streptophyta</taxon>
        <taxon>Embryophyta</taxon>
        <taxon>Tracheophyta</taxon>
        <taxon>Spermatophyta</taxon>
        <taxon>Magnoliopsida</taxon>
        <taxon>Liliopsida</taxon>
        <taxon>Asparagales</taxon>
        <taxon>Orchidaceae</taxon>
        <taxon>Orchidoideae</taxon>
        <taxon>Orchideae</taxon>
        <taxon>Orchidinae</taxon>
        <taxon>Platanthera</taxon>
    </lineage>
</organism>
<evidence type="ECO:0000256" key="3">
    <source>
        <dbReference type="ARBA" id="ARBA00022692"/>
    </source>
</evidence>
<feature type="binding site" description="axial binding residue" evidence="11">
    <location>
        <position position="203"/>
    </location>
    <ligand>
        <name>heme b</name>
        <dbReference type="ChEBI" id="CHEBI:60344"/>
        <label>1</label>
    </ligand>
    <ligandPart>
        <name>Fe</name>
        <dbReference type="ChEBI" id="CHEBI:18248"/>
    </ligandPart>
</feature>
<evidence type="ECO:0000256" key="12">
    <source>
        <dbReference type="SAM" id="MobiDB-lite"/>
    </source>
</evidence>
<dbReference type="FunFam" id="1.20.120.1770:FF:000007">
    <property type="entry name" value="Cytochrome b561 and DOMON domain-containing protein"/>
    <property type="match status" value="1"/>
</dbReference>
<evidence type="ECO:0000256" key="14">
    <source>
        <dbReference type="SAM" id="SignalP"/>
    </source>
</evidence>
<feature type="transmembrane region" description="Helical" evidence="13">
    <location>
        <begin position="275"/>
        <end position="292"/>
    </location>
</feature>
<dbReference type="PROSITE" id="PS50939">
    <property type="entry name" value="CYTOCHROME_B561"/>
    <property type="match status" value="1"/>
</dbReference>
<comment type="function">
    <text evidence="9">May act as a catecholamine-responsive trans-membrane electron transporter.</text>
</comment>
<protein>
    <recommendedName>
        <fullName evidence="10">Cytochrome b561 and DOMON domain-containing protein</fullName>
    </recommendedName>
</protein>
<keyword evidence="7 13" id="KW-1133">Transmembrane helix</keyword>
<dbReference type="Gene3D" id="1.20.120.1770">
    <property type="match status" value="1"/>
</dbReference>
<comment type="subcellular location">
    <subcellularLocation>
        <location evidence="1">Membrane</location>
        <topology evidence="1">Multi-pass membrane protein</topology>
    </subcellularLocation>
</comment>
<dbReference type="InterPro" id="IPR005018">
    <property type="entry name" value="DOMON_domain"/>
</dbReference>
<dbReference type="Pfam" id="PF04526">
    <property type="entry name" value="DUF568"/>
    <property type="match status" value="1"/>
</dbReference>
<dbReference type="InterPro" id="IPR006593">
    <property type="entry name" value="Cyt_b561/ferric_Rdtase_TM"/>
</dbReference>
<evidence type="ECO:0000259" key="16">
    <source>
        <dbReference type="PROSITE" id="PS50939"/>
    </source>
</evidence>
<feature type="signal peptide" evidence="14">
    <location>
        <begin position="1"/>
        <end position="21"/>
    </location>
</feature>
<feature type="transmembrane region" description="Helical" evidence="13">
    <location>
        <begin position="234"/>
        <end position="255"/>
    </location>
</feature>
<keyword evidence="11" id="KW-0408">Iron</keyword>
<gene>
    <name evidence="17" type="primary">AIR12</name>
    <name evidence="17" type="ORF">KSP39_PZI005084</name>
</gene>
<dbReference type="PANTHER" id="PTHR23130">
    <property type="entry name" value="CYTOCHROME B561 AND DOMON DOMAIN-CONTAINING PROTEIN"/>
    <property type="match status" value="1"/>
</dbReference>
<feature type="region of interest" description="Disordered" evidence="12">
    <location>
        <begin position="373"/>
        <end position="393"/>
    </location>
</feature>
<accession>A0AAP0BSM5</accession>
<reference evidence="17 18" key="1">
    <citation type="journal article" date="2022" name="Nat. Plants">
        <title>Genomes of leafy and leafless Platanthera orchids illuminate the evolution of mycoheterotrophy.</title>
        <authorList>
            <person name="Li M.H."/>
            <person name="Liu K.W."/>
            <person name="Li Z."/>
            <person name="Lu H.C."/>
            <person name="Ye Q.L."/>
            <person name="Zhang D."/>
            <person name="Wang J.Y."/>
            <person name="Li Y.F."/>
            <person name="Zhong Z.M."/>
            <person name="Liu X."/>
            <person name="Yu X."/>
            <person name="Liu D.K."/>
            <person name="Tu X.D."/>
            <person name="Liu B."/>
            <person name="Hao Y."/>
            <person name="Liao X.Y."/>
            <person name="Jiang Y.T."/>
            <person name="Sun W.H."/>
            <person name="Chen J."/>
            <person name="Chen Y.Q."/>
            <person name="Ai Y."/>
            <person name="Zhai J.W."/>
            <person name="Wu S.S."/>
            <person name="Zhou Z."/>
            <person name="Hsiao Y.Y."/>
            <person name="Wu W.L."/>
            <person name="Chen Y.Y."/>
            <person name="Lin Y.F."/>
            <person name="Hsu J.L."/>
            <person name="Li C.Y."/>
            <person name="Wang Z.W."/>
            <person name="Zhao X."/>
            <person name="Zhong W.Y."/>
            <person name="Ma X.K."/>
            <person name="Ma L."/>
            <person name="Huang J."/>
            <person name="Chen G.Z."/>
            <person name="Huang M.Z."/>
            <person name="Huang L."/>
            <person name="Peng D.H."/>
            <person name="Luo Y.B."/>
            <person name="Zou S.Q."/>
            <person name="Chen S.P."/>
            <person name="Lan S."/>
            <person name="Tsai W.C."/>
            <person name="Van de Peer Y."/>
            <person name="Liu Z.J."/>
        </authorList>
    </citation>
    <scope>NUCLEOTIDE SEQUENCE [LARGE SCALE GENOMIC DNA]</scope>
    <source>
        <strain evidence="17">Lor287</strain>
    </source>
</reference>
<dbReference type="Pfam" id="PF03188">
    <property type="entry name" value="Cytochrom_B561"/>
    <property type="match status" value="1"/>
</dbReference>
<sequence>MSAPFFLLFFSLLSALHPSSQQQSCTADTFSQNRVFTLCNSLPELSASLHWTYHPVSSTVDVAFRAPQSADGWVAWALNPTGSGMIGAQAIFAFLDSTGAMTAISYPLTNTSPTVRNTSLSYKVYSMASDLSNGLMTIYATIDLPNNNTKVNHVWQASNLFTNGFPNGHRTSGPNVLSKAALDLLSGQFTATGDSTLHLKNRHGILNVVSWGILMPIGVIISRYLRVFKSADPAWFYLHAACQSSAYIIGVAGWGVGLKLGSDSKGITYHPHRNIGIALFCLATLQVFALLLRPNKNNKYRVYWNVYHHATGYSVIILSVVNIFKGFDILQPDSKWKHAYIAIISILGGIAAILEVITWVIVVRRKKSENSADKFQHSANGGNGYGGRQYQEA</sequence>
<feature type="domain" description="DOMON" evidence="15">
    <location>
        <begin position="45"/>
        <end position="158"/>
    </location>
</feature>
<keyword evidence="2 10" id="KW-0813">Transport</keyword>
<dbReference type="GO" id="GO:0046872">
    <property type="term" value="F:metal ion binding"/>
    <property type="evidence" value="ECO:0007669"/>
    <property type="project" value="UniProtKB-KW"/>
</dbReference>
<evidence type="ECO:0000256" key="10">
    <source>
        <dbReference type="PIRNR" id="PIRNR037471"/>
    </source>
</evidence>
<keyword evidence="8 10" id="KW-0472">Membrane</keyword>